<evidence type="ECO:0000256" key="1">
    <source>
        <dbReference type="SAM" id="MobiDB-lite"/>
    </source>
</evidence>
<comment type="caution">
    <text evidence="3">The sequence shown here is derived from an EMBL/GenBank/DDBJ whole genome shotgun (WGS) entry which is preliminary data.</text>
</comment>
<reference evidence="3 4" key="1">
    <citation type="journal article" date="2021" name="Comput. Struct. Biotechnol. J.">
        <title>De novo genome assembly of the potent medicinal plant Rehmannia glutinosa using nanopore technology.</title>
        <authorList>
            <person name="Ma L."/>
            <person name="Dong C."/>
            <person name="Song C."/>
            <person name="Wang X."/>
            <person name="Zheng X."/>
            <person name="Niu Y."/>
            <person name="Chen S."/>
            <person name="Feng W."/>
        </authorList>
    </citation>
    <scope>NUCLEOTIDE SEQUENCE [LARGE SCALE GENOMIC DNA]</scope>
    <source>
        <strain evidence="3">DH-2019</strain>
    </source>
</reference>
<keyword evidence="4" id="KW-1185">Reference proteome</keyword>
<proteinExistence type="predicted"/>
<sequence length="256" mass="29872">MPPERVEDQPVINPVTDVPGEKTSNAPAPKKRKETRATHGEKLRRHVESEGKISLTFRKIDGRPVGSHRAEFATEVGVAVKKFAPLQMLGWRHIFEEQKQPIYDRLSEMSDVDLGTGPESFRKETNKMMNARYRDLRTRMHDYYKKFAHLPWDDRVKQMPEKLCDSQEDWEYLCRLFETDQFKPNKCGFFKWCSPPICDRSKVIVADLYESLKTYKVELAAGKVREKRLLRLCLVSWIILLATIFSAYVHHKVVCA</sequence>
<name>A0ABR0XC24_REHGL</name>
<dbReference type="PANTHER" id="PTHR33499">
    <property type="entry name" value="OS12G0282400 PROTEIN-RELATED"/>
    <property type="match status" value="1"/>
</dbReference>
<keyword evidence="2" id="KW-0472">Membrane</keyword>
<evidence type="ECO:0000313" key="4">
    <source>
        <dbReference type="Proteomes" id="UP001318860"/>
    </source>
</evidence>
<dbReference type="EMBL" id="JABTTQ020000005">
    <property type="protein sequence ID" value="KAK6156728.1"/>
    <property type="molecule type" value="Genomic_DNA"/>
</dbReference>
<feature type="region of interest" description="Disordered" evidence="1">
    <location>
        <begin position="1"/>
        <end position="44"/>
    </location>
</feature>
<feature type="transmembrane region" description="Helical" evidence="2">
    <location>
        <begin position="229"/>
        <end position="249"/>
    </location>
</feature>
<protein>
    <submittedName>
        <fullName evidence="3">Uncharacterized protein</fullName>
    </submittedName>
</protein>
<keyword evidence="2" id="KW-1133">Transmembrane helix</keyword>
<organism evidence="3 4">
    <name type="scientific">Rehmannia glutinosa</name>
    <name type="common">Chinese foxglove</name>
    <dbReference type="NCBI Taxonomy" id="99300"/>
    <lineage>
        <taxon>Eukaryota</taxon>
        <taxon>Viridiplantae</taxon>
        <taxon>Streptophyta</taxon>
        <taxon>Embryophyta</taxon>
        <taxon>Tracheophyta</taxon>
        <taxon>Spermatophyta</taxon>
        <taxon>Magnoliopsida</taxon>
        <taxon>eudicotyledons</taxon>
        <taxon>Gunneridae</taxon>
        <taxon>Pentapetalae</taxon>
        <taxon>asterids</taxon>
        <taxon>lamiids</taxon>
        <taxon>Lamiales</taxon>
        <taxon>Orobanchaceae</taxon>
        <taxon>Rehmannieae</taxon>
        <taxon>Rehmannia</taxon>
    </lineage>
</organism>
<gene>
    <name evidence="3" type="ORF">DH2020_010976</name>
</gene>
<dbReference type="Proteomes" id="UP001318860">
    <property type="component" value="Unassembled WGS sequence"/>
</dbReference>
<evidence type="ECO:0000313" key="3">
    <source>
        <dbReference type="EMBL" id="KAK6156728.1"/>
    </source>
</evidence>
<accession>A0ABR0XC24</accession>
<feature type="compositionally biased region" description="Basic and acidic residues" evidence="1">
    <location>
        <begin position="35"/>
        <end position="44"/>
    </location>
</feature>
<dbReference type="PANTHER" id="PTHR33499:SF11">
    <property type="entry name" value="NO APICAL MERISTEM-ASSOCIATED C-TERMINAL DOMAIN-CONTAINING PROTEIN"/>
    <property type="match status" value="1"/>
</dbReference>
<evidence type="ECO:0000256" key="2">
    <source>
        <dbReference type="SAM" id="Phobius"/>
    </source>
</evidence>
<keyword evidence="2" id="KW-0812">Transmembrane</keyword>